<dbReference type="InterPro" id="IPR013783">
    <property type="entry name" value="Ig-like_fold"/>
</dbReference>
<dbReference type="InterPro" id="IPR024519">
    <property type="entry name" value="IAT_beta"/>
</dbReference>
<feature type="domain" description="Big-1" evidence="2">
    <location>
        <begin position="636"/>
        <end position="726"/>
    </location>
</feature>
<dbReference type="NCBIfam" id="NF040980">
    <property type="entry name" value="Ve_Inv_Crono_N"/>
    <property type="match status" value="1"/>
</dbReference>
<comment type="similarity">
    <text evidence="1">Belongs to the intimin/invasin family.</text>
</comment>
<dbReference type="PANTHER" id="PTHR39576:SF2">
    <property type="entry name" value="ATTACHING AND EFFACING PROTEIN HOMOLOG-RELATED"/>
    <property type="match status" value="1"/>
</dbReference>
<dbReference type="Proteomes" id="UP000439917">
    <property type="component" value="Unassembled WGS sequence"/>
</dbReference>
<evidence type="ECO:0000256" key="1">
    <source>
        <dbReference type="ARBA" id="ARBA00010116"/>
    </source>
</evidence>
<dbReference type="PROSITE" id="PS51127">
    <property type="entry name" value="BIG1"/>
    <property type="match status" value="5"/>
</dbReference>
<sequence>MHEQSIMEKNTLKISLLKKIVIWAQILLQIAFPLLVLPAHASSGPGATETDMSDASTLSASLASSAAQNGADAMKNTATHLATTHAASTVEEWLSHFGTAQVTLDVDDNGNWDNSAFDFLAPLYDNKKSVLFTQLGIRAPDGRTTGNIGLGVRTFYVRDWMFGGNVFFDDDFTGENRRIGFGAEAWTNYLKLSANTYIGTSQWHNSGDFDNYNEKPADGYDVRAEGYLPSFPQLGAKLMYEQYYGDNVALFDKDHLQSNPSAVTVGLNYTPVPLITAGIDYKRGQDSMDEMKFSLNFHYALDSSWQSQISPEQVATRRSLAGSRYDLVDRNNEIILQYKKKATSKAVADMTLATIKNNSPADGTSADTVTLHAVTADGKPAAHAAIVWTVSGNAALSSTNSVTDANGNTSVNLTNTTAGQVIVTATSGSVVRTTSAAFNLLVANLDLVVTKDNSIADGTDQNAAQVQVKDASGKGLSGVAISWKVGNGATIVSSDKATNSSGVATIHLSSTTPGAIKLSASAGNKTDSVNSTFVSQTVAAVAVTMTTNNSPADGSTANVAQALVTSASGQPMPGVSVTWNVGTATATTPLTVTTNASGIATVSLTDATAETVTVSASAGGKSGSASAVFTAVPVNDVAVTMTTNNSPADGSTANVAQALVTSASGQPMPGVSVTWNVGTATATTPLTVTTNAIGVATVSLTDTTAETVTVSASAGGKSGSASAVFTAVPVNDVAVTMTTNNSPADGSTVNVAQALVTSASGQPMPGVSVTWNVGTATATTPLTVTTNAIGVATVSLTDTTAEAITVSATAGGKTGSAIAVFSVVPVSSVAVTITTNNSPADGSTANVAQALVTSASGQPMAGVSVTWNVGTATATTPLTVTTNASGLATVSLTDTTAETVAVIASAGGKSGNASATFTSVSLKAVSVSLSSVGRGNAADPGITTALVKDINGNPVAGATVIWSNPANGFIHCNSGQSVTDAQGQATQTCYAVSGNVFGFSTTVTVDPQDTVDPSTPVTATNTRDYLL</sequence>
<evidence type="ECO:0000259" key="2">
    <source>
        <dbReference type="PROSITE" id="PS51127"/>
    </source>
</evidence>
<dbReference type="SUPFAM" id="SSF49373">
    <property type="entry name" value="Invasin/intimin cell-adhesion fragments"/>
    <property type="match status" value="7"/>
</dbReference>
<gene>
    <name evidence="3" type="ORF">FZI38_10650</name>
</gene>
<dbReference type="InterPro" id="IPR003535">
    <property type="entry name" value="Intimin/invasin_bac"/>
</dbReference>
<dbReference type="GO" id="GO:0007155">
    <property type="term" value="P:cell adhesion"/>
    <property type="evidence" value="ECO:0007669"/>
    <property type="project" value="InterPro"/>
</dbReference>
<dbReference type="GO" id="GO:0009279">
    <property type="term" value="C:cell outer membrane"/>
    <property type="evidence" value="ECO:0007669"/>
    <property type="project" value="TreeGrafter"/>
</dbReference>
<feature type="domain" description="Big-1" evidence="2">
    <location>
        <begin position="540"/>
        <end position="630"/>
    </location>
</feature>
<dbReference type="Pfam" id="PF02369">
    <property type="entry name" value="Big_1"/>
    <property type="match status" value="6"/>
</dbReference>
<dbReference type="PANTHER" id="PTHR39576">
    <property type="entry name" value="ATTACHING AND EFFACING PROTEIN HOMOLOG-RELATED-RELATED"/>
    <property type="match status" value="1"/>
</dbReference>
<dbReference type="Gene3D" id="2.40.160.160">
    <property type="entry name" value="Inverse autotransporter, beta-domain"/>
    <property type="match status" value="1"/>
</dbReference>
<feature type="domain" description="Big-1" evidence="2">
    <location>
        <begin position="444"/>
        <end position="537"/>
    </location>
</feature>
<dbReference type="Pfam" id="PF11924">
    <property type="entry name" value="IAT_beta"/>
    <property type="match status" value="1"/>
</dbReference>
<dbReference type="InterPro" id="IPR051715">
    <property type="entry name" value="Intimin-Invasin_domain"/>
</dbReference>
<feature type="domain" description="Big-1" evidence="2">
    <location>
        <begin position="349"/>
        <end position="439"/>
    </location>
</feature>
<protein>
    <recommendedName>
        <fullName evidence="2">Big-1 domain-containing protein</fullName>
    </recommendedName>
</protein>
<dbReference type="FunFam" id="2.40.160.160:FF:000001">
    <property type="entry name" value="Intimin-like inverse autotransporter SinH"/>
    <property type="match status" value="1"/>
</dbReference>
<accession>A0AAN5X3Z1</accession>
<dbReference type="EMBL" id="WAGF01000010">
    <property type="protein sequence ID" value="KAB0878520.1"/>
    <property type="molecule type" value="Genomic_DNA"/>
</dbReference>
<dbReference type="RefSeq" id="WP_312609708.1">
    <property type="nucleotide sequence ID" value="NZ_JAVSDN010000008.1"/>
</dbReference>
<reference evidence="3 4" key="1">
    <citation type="submission" date="2019-09" db="EMBL/GenBank/DDBJ databases">
        <title>Prevalence, distribution, and phylogeny of type two toxin-antitoxin genes possessed by Cronobacter species where C. sakazakii homologs follow sequence type lineages.</title>
        <authorList>
            <person name="Finkelstein S."/>
            <person name="Negrete F."/>
            <person name="Jang H."/>
            <person name="Gopinath G.R."/>
            <person name="Tall B.D."/>
        </authorList>
    </citation>
    <scope>NUCLEOTIDE SEQUENCE [LARGE SCALE GENOMIC DNA]</scope>
    <source>
        <strain evidence="3 4">MOD1_Comp4</strain>
    </source>
</reference>
<evidence type="ECO:0000313" key="3">
    <source>
        <dbReference type="EMBL" id="KAB0878520.1"/>
    </source>
</evidence>
<dbReference type="AlphaFoldDB" id="A0AAN5X3Z1"/>
<proteinExistence type="inferred from homology"/>
<feature type="domain" description="Big-1" evidence="2">
    <location>
        <begin position="828"/>
        <end position="918"/>
    </location>
</feature>
<dbReference type="Gene3D" id="2.60.40.10">
    <property type="entry name" value="Immunoglobulins"/>
    <property type="match status" value="7"/>
</dbReference>
<evidence type="ECO:0000313" key="4">
    <source>
        <dbReference type="Proteomes" id="UP000439917"/>
    </source>
</evidence>
<comment type="caution">
    <text evidence="3">The sequence shown here is derived from an EMBL/GenBank/DDBJ whole genome shotgun (WGS) entry which is preliminary data.</text>
</comment>
<dbReference type="InterPro" id="IPR038177">
    <property type="entry name" value="IAT_beta_sf"/>
</dbReference>
<dbReference type="PRINTS" id="PR01369">
    <property type="entry name" value="INTIMIN"/>
</dbReference>
<dbReference type="InterPro" id="IPR008964">
    <property type="entry name" value="Invasin/intimin_cell_adhesion"/>
</dbReference>
<dbReference type="SMART" id="SM00634">
    <property type="entry name" value="BID_1"/>
    <property type="match status" value="7"/>
</dbReference>
<dbReference type="InterPro" id="IPR003344">
    <property type="entry name" value="Big_1_dom"/>
</dbReference>
<organism evidence="3 4">
    <name type="scientific">Cronobacter sakazakii</name>
    <name type="common">Enterobacter sakazakii</name>
    <dbReference type="NCBI Taxonomy" id="28141"/>
    <lineage>
        <taxon>Bacteria</taxon>
        <taxon>Pseudomonadati</taxon>
        <taxon>Pseudomonadota</taxon>
        <taxon>Gammaproteobacteria</taxon>
        <taxon>Enterobacterales</taxon>
        <taxon>Enterobacteriaceae</taxon>
        <taxon>Cronobacter</taxon>
    </lineage>
</organism>
<name>A0AAN5X3Z1_CROSK</name>